<protein>
    <submittedName>
        <fullName evidence="2">DUF1801 domain-containing protein</fullName>
    </submittedName>
</protein>
<evidence type="ECO:0000313" key="2">
    <source>
        <dbReference type="EMBL" id="MBG0562947.1"/>
    </source>
</evidence>
<feature type="domain" description="YdhG-like" evidence="1">
    <location>
        <begin position="15"/>
        <end position="107"/>
    </location>
</feature>
<evidence type="ECO:0000313" key="3">
    <source>
        <dbReference type="Proteomes" id="UP000598146"/>
    </source>
</evidence>
<evidence type="ECO:0000259" key="1">
    <source>
        <dbReference type="Pfam" id="PF08818"/>
    </source>
</evidence>
<dbReference type="Gene3D" id="3.90.1150.200">
    <property type="match status" value="1"/>
</dbReference>
<proteinExistence type="predicted"/>
<comment type="caution">
    <text evidence="2">The sequence shown here is derived from an EMBL/GenBank/DDBJ whole genome shotgun (WGS) entry which is preliminary data.</text>
</comment>
<organism evidence="2 3">
    <name type="scientific">Actinoplanes aureus</name>
    <dbReference type="NCBI Taxonomy" id="2792083"/>
    <lineage>
        <taxon>Bacteria</taxon>
        <taxon>Bacillati</taxon>
        <taxon>Actinomycetota</taxon>
        <taxon>Actinomycetes</taxon>
        <taxon>Micromonosporales</taxon>
        <taxon>Micromonosporaceae</taxon>
        <taxon>Actinoplanes</taxon>
    </lineage>
</organism>
<sequence>MTITDYLAALPAPLRETAEKTRELIDAALPESTSRMYHGHPVWFLGGEPACLLKAYKNYVTFGFWHGQDLGDTSGRLAPGARRMASVKLATPADIDTDLFATWLRGAAGVANRS</sequence>
<dbReference type="InterPro" id="IPR014922">
    <property type="entry name" value="YdhG-like"/>
</dbReference>
<keyword evidence="3" id="KW-1185">Reference proteome</keyword>
<dbReference type="SUPFAM" id="SSF159888">
    <property type="entry name" value="YdhG-like"/>
    <property type="match status" value="1"/>
</dbReference>
<dbReference type="RefSeq" id="WP_196414731.1">
    <property type="nucleotide sequence ID" value="NZ_JADQTO010000006.1"/>
</dbReference>
<dbReference type="Proteomes" id="UP000598146">
    <property type="component" value="Unassembled WGS sequence"/>
</dbReference>
<reference evidence="2" key="1">
    <citation type="submission" date="2020-11" db="EMBL/GenBank/DDBJ databases">
        <title>Isolation and identification of active actinomycetes.</title>
        <authorList>
            <person name="Sun X."/>
        </authorList>
    </citation>
    <scope>NUCLEOTIDE SEQUENCE</scope>
    <source>
        <strain evidence="2">NEAU-A11</strain>
    </source>
</reference>
<dbReference type="AlphaFoldDB" id="A0A931FXQ2"/>
<accession>A0A931FXQ2</accession>
<dbReference type="EMBL" id="JADQTO010000006">
    <property type="protein sequence ID" value="MBG0562947.1"/>
    <property type="molecule type" value="Genomic_DNA"/>
</dbReference>
<gene>
    <name evidence="2" type="ORF">I4J89_15945</name>
</gene>
<dbReference type="Pfam" id="PF08818">
    <property type="entry name" value="DUF1801"/>
    <property type="match status" value="1"/>
</dbReference>
<name>A0A931FXQ2_9ACTN</name>